<evidence type="ECO:0000313" key="2">
    <source>
        <dbReference type="EMBL" id="RAK11016.1"/>
    </source>
</evidence>
<keyword evidence="3" id="KW-1185">Reference proteome</keyword>
<dbReference type="RefSeq" id="WP_111551142.1">
    <property type="nucleotide sequence ID" value="NZ_LIQE01000051.1"/>
</dbReference>
<sequence>MSDPVTNLEIEDVLSSIRRLVSEDARPRSKALTRRVDEKPDRLVLTPAQRVVSAPESESAESNHRAGDVRPDAAADVADARFLHAKESPGDEDPGTVDAPRQDISGPDDTRDRSTFIGRLVSEEMQRMLSSEQEDAPQDLATPPTGAAAGKPVGVEPPQPGPADENSLVAKIAALEGLIASRSDDSAPKPEDDGETASFVHRAVESMNWEDHGGNDASAIPPDLGRVAASCDENSTQDALVLGGPPWRGSHTPDETVAKHDAQPVAMQAASPQGSAMAAIDPAMLRGLVSDIVRQELQGALGERITRNVRKLVRREIHRMLVSQELE</sequence>
<name>A0A327XST7_9RHOB</name>
<dbReference type="EMBL" id="QLMG01000052">
    <property type="protein sequence ID" value="RAK11016.1"/>
    <property type="molecule type" value="Genomic_DNA"/>
</dbReference>
<accession>A0A327XST7</accession>
<dbReference type="Proteomes" id="UP000249165">
    <property type="component" value="Unassembled WGS sequence"/>
</dbReference>
<dbReference type="AlphaFoldDB" id="A0A327XST7"/>
<proteinExistence type="predicted"/>
<dbReference type="OrthoDB" id="7875768at2"/>
<evidence type="ECO:0008006" key="4">
    <source>
        <dbReference type="Google" id="ProtNLM"/>
    </source>
</evidence>
<comment type="caution">
    <text evidence="2">The sequence shown here is derived from an EMBL/GenBank/DDBJ whole genome shotgun (WGS) entry which is preliminary data.</text>
</comment>
<feature type="region of interest" description="Disordered" evidence="1">
    <location>
        <begin position="23"/>
        <end position="166"/>
    </location>
</feature>
<reference evidence="2 3" key="1">
    <citation type="submission" date="2018-06" db="EMBL/GenBank/DDBJ databases">
        <title>Genomic Encyclopedia of Archaeal and Bacterial Type Strains, Phase II (KMG-II): from individual species to whole genera.</title>
        <authorList>
            <person name="Goeker M."/>
        </authorList>
    </citation>
    <scope>NUCLEOTIDE SEQUENCE [LARGE SCALE GENOMIC DNA]</scope>
    <source>
        <strain evidence="2 3">DSM 22011</strain>
    </source>
</reference>
<feature type="compositionally biased region" description="Basic and acidic residues" evidence="1">
    <location>
        <begin position="61"/>
        <end position="89"/>
    </location>
</feature>
<evidence type="ECO:0000256" key="1">
    <source>
        <dbReference type="SAM" id="MobiDB-lite"/>
    </source>
</evidence>
<gene>
    <name evidence="2" type="ORF">ATI53_105226</name>
</gene>
<feature type="compositionally biased region" description="Low complexity" evidence="1">
    <location>
        <begin position="141"/>
        <end position="150"/>
    </location>
</feature>
<evidence type="ECO:0000313" key="3">
    <source>
        <dbReference type="Proteomes" id="UP000249165"/>
    </source>
</evidence>
<organism evidence="2 3">
    <name type="scientific">Salipiger aestuarii</name>
    <dbReference type="NCBI Taxonomy" id="568098"/>
    <lineage>
        <taxon>Bacteria</taxon>
        <taxon>Pseudomonadati</taxon>
        <taxon>Pseudomonadota</taxon>
        <taxon>Alphaproteobacteria</taxon>
        <taxon>Rhodobacterales</taxon>
        <taxon>Roseobacteraceae</taxon>
        <taxon>Salipiger</taxon>
    </lineage>
</organism>
<protein>
    <recommendedName>
        <fullName evidence="4">Cell pole-organizing protein PopZ</fullName>
    </recommendedName>
</protein>